<dbReference type="SUPFAM" id="SSF54928">
    <property type="entry name" value="RNA-binding domain, RBD"/>
    <property type="match status" value="1"/>
</dbReference>
<dbReference type="InterPro" id="IPR012677">
    <property type="entry name" value="Nucleotide-bd_a/b_plait_sf"/>
</dbReference>
<feature type="compositionally biased region" description="Polar residues" evidence="1">
    <location>
        <begin position="640"/>
        <end position="656"/>
    </location>
</feature>
<feature type="region of interest" description="Disordered" evidence="1">
    <location>
        <begin position="336"/>
        <end position="563"/>
    </location>
</feature>
<feature type="region of interest" description="Disordered" evidence="1">
    <location>
        <begin position="626"/>
        <end position="789"/>
    </location>
</feature>
<evidence type="ECO:0000313" key="3">
    <source>
        <dbReference type="RefSeq" id="XP_014672773.1"/>
    </source>
</evidence>
<dbReference type="Gene3D" id="3.30.70.330">
    <property type="match status" value="1"/>
</dbReference>
<feature type="compositionally biased region" description="Basic and acidic residues" evidence="1">
    <location>
        <begin position="965"/>
        <end position="984"/>
    </location>
</feature>
<feature type="region of interest" description="Disordered" evidence="1">
    <location>
        <begin position="963"/>
        <end position="1019"/>
    </location>
</feature>
<feature type="compositionally biased region" description="Polar residues" evidence="1">
    <location>
        <begin position="408"/>
        <end position="456"/>
    </location>
</feature>
<feature type="compositionally biased region" description="Polar residues" evidence="1">
    <location>
        <begin position="11"/>
        <end position="24"/>
    </location>
</feature>
<sequence>MFGQQQQQQQGAVSGSFGSAAPSTSTFSVTAAAPNVSPFASGFGQQPVASGNAFQQTASFGAQPSTSGFGQISTQPPAFGAQSSAATYGQFNAPPPAFGAQTAGTTFGQSAFGQQSAAGFSSSGGQPPPYTSLFGTAATSGGTTTAASMFASPVTTNSVFGTPSGGQAMTVSSPPSAFGQTTLGASPLATSGATVPTFGQQTTSGFPGAQTSARNFGGFPTGGATFGQPMASGVPAGGAAVQPERSGGPFSQNASGLALGFGGGGQVGNAASMFAVRMTSDLPVTRQATLTFGQAGMAASSFGQPGHQSAAFTNQQQSVAGESMFASNAPGGFSQSQMAAGFSQSSSVPTFGQPSSGASLAFGQPSASTGFSFGQPSINAAPTLGQPSSGKNPTFGESRTPKSLAFGQPSTSSSLVFGQPSTSSSLSFGQPSASKSITFGQPSSSTISTFGQQKTGTAFGHPVPGTSKALGQSGTSTSLTFGRHSTSTSRAYPQKVTSSHTYGGITSGRPMFGSTTHDSVSVLGGAAKNPQRTEIPSSSGALPTTRMLTVSTAPSGGKTGATAERVFGSKSGQASDPKSLFALPLGGAAQPGVAKPSIFGGRAALQTTGPSLGVFGGATSQQSNLPGSVFGGAAKHKSSAPPTTVSGAITQQTDPTATPFGQLAKAPSQSGSVFGPTGGTTSVRSLFGAETAGTSSSRESARTFLGKFPESGNPSDAAPRASSGAEAKKAVFAQKKASGSMFGQKPEKVKSSASLFGDATEKEAGYGETAATEEEGVAQDEDASTSDAAEVATVTPGVGASRISRSGLQAVAGRALAGAIRRQSGSDRGSLRQSRFASQEQIGHLTAVICKGVPATYNNRSFLTQHFSNYGRVQRVTAQPRAGQATIFFADHESAERAKRKGRVFKKGLAPIDIFWRASTTGGAADRSADKTERKGSQRPLVDDEVQAELRAMSGYSDLASDSVHLLDRPKDPPARSRRARDLPIKAGWRSALPEGAVAPPRRRAPPSQTRGGAAVEKPTVKAVSLESLGRVVARTAKERYDVLEERDKLLRQGEHDTPRRA</sequence>
<dbReference type="InterPro" id="IPR035979">
    <property type="entry name" value="RBD_domain_sf"/>
</dbReference>
<feature type="compositionally biased region" description="Basic and acidic residues" evidence="1">
    <location>
        <begin position="927"/>
        <end position="936"/>
    </location>
</feature>
<feature type="compositionally biased region" description="Acidic residues" evidence="1">
    <location>
        <begin position="771"/>
        <end position="784"/>
    </location>
</feature>
<reference evidence="3" key="1">
    <citation type="submission" date="2025-08" db="UniProtKB">
        <authorList>
            <consortium name="RefSeq"/>
        </authorList>
    </citation>
    <scope>IDENTIFICATION</scope>
</reference>
<organism evidence="2 3">
    <name type="scientific">Priapulus caudatus</name>
    <name type="common">Priapulid worm</name>
    <dbReference type="NCBI Taxonomy" id="37621"/>
    <lineage>
        <taxon>Eukaryota</taxon>
        <taxon>Metazoa</taxon>
        <taxon>Ecdysozoa</taxon>
        <taxon>Scalidophora</taxon>
        <taxon>Priapulida</taxon>
        <taxon>Priapulimorpha</taxon>
        <taxon>Priapulimorphida</taxon>
        <taxon>Priapulidae</taxon>
        <taxon>Priapulus</taxon>
    </lineage>
</organism>
<protein>
    <submittedName>
        <fullName evidence="3">Nuclear pore complex protein DDB_G0274915-like</fullName>
    </submittedName>
</protein>
<keyword evidence="2" id="KW-1185">Reference proteome</keyword>
<feature type="compositionally biased region" description="Polar residues" evidence="1">
    <location>
        <begin position="469"/>
        <end position="501"/>
    </location>
</feature>
<feature type="compositionally biased region" description="Polar residues" evidence="1">
    <location>
        <begin position="530"/>
        <end position="554"/>
    </location>
</feature>
<name>A0ABM1EKQ2_PRICU</name>
<dbReference type="GeneID" id="106813213"/>
<dbReference type="RefSeq" id="XP_014672773.1">
    <property type="nucleotide sequence ID" value="XM_014817287.1"/>
</dbReference>
<feature type="compositionally biased region" description="Low complexity" evidence="1">
    <location>
        <begin position="1"/>
        <end position="10"/>
    </location>
</feature>
<evidence type="ECO:0000313" key="2">
    <source>
        <dbReference type="Proteomes" id="UP000695022"/>
    </source>
</evidence>
<feature type="region of interest" description="Disordered" evidence="1">
    <location>
        <begin position="1"/>
        <end position="24"/>
    </location>
</feature>
<feature type="compositionally biased region" description="Polar residues" evidence="1">
    <location>
        <begin position="336"/>
        <end position="358"/>
    </location>
</feature>
<dbReference type="InterPro" id="IPR034265">
    <property type="entry name" value="MCM3AP_RRM"/>
</dbReference>
<gene>
    <name evidence="3" type="primary">LOC106813213</name>
</gene>
<feature type="region of interest" description="Disordered" evidence="1">
    <location>
        <begin position="59"/>
        <end position="83"/>
    </location>
</feature>
<feature type="region of interest" description="Disordered" evidence="1">
    <location>
        <begin position="923"/>
        <end position="944"/>
    </location>
</feature>
<feature type="compositionally biased region" description="Polar residues" evidence="1">
    <location>
        <begin position="365"/>
        <end position="397"/>
    </location>
</feature>
<evidence type="ECO:0000256" key="1">
    <source>
        <dbReference type="SAM" id="MobiDB-lite"/>
    </source>
</evidence>
<proteinExistence type="predicted"/>
<accession>A0ABM1EKQ2</accession>
<dbReference type="Proteomes" id="UP000695022">
    <property type="component" value="Unplaced"/>
</dbReference>
<dbReference type="CDD" id="cd12443">
    <property type="entry name" value="RRM_MCM3A_like"/>
    <property type="match status" value="1"/>
</dbReference>